<accession>A0A7S0C9N2</accession>
<dbReference type="GO" id="GO:0005744">
    <property type="term" value="C:TIM23 mitochondrial import inner membrane translocase complex"/>
    <property type="evidence" value="ECO:0007669"/>
    <property type="project" value="UniProtKB-UniRule"/>
</dbReference>
<dbReference type="PANTHER" id="PTHR13032:SF6">
    <property type="entry name" value="MITOCHONDRIAL IMPORT INNER MEMBRANE TRANSLOCASE SUBUNIT TIM21"/>
    <property type="match status" value="1"/>
</dbReference>
<keyword evidence="8" id="KW-0999">Mitochondrion inner membrane</keyword>
<comment type="subcellular location">
    <subcellularLocation>
        <location evidence="8">Mitochondrion inner membrane</location>
        <topology evidence="8">Single-pass membrane protein</topology>
    </subcellularLocation>
    <subcellularLocation>
        <location evidence="1">Mitochondrion membrane</location>
        <topology evidence="1">Single-pass membrane protein</topology>
    </subcellularLocation>
</comment>
<dbReference type="PANTHER" id="PTHR13032">
    <property type="entry name" value="MITOCHONDRIAL IMPORT INNER MEMBRANE TRANSLOCASE SUBUNIT TIM21"/>
    <property type="match status" value="1"/>
</dbReference>
<evidence type="ECO:0000256" key="5">
    <source>
        <dbReference type="ARBA" id="ARBA00022989"/>
    </source>
</evidence>
<dbReference type="EMBL" id="HBEL01028935">
    <property type="protein sequence ID" value="CAD8417297.1"/>
    <property type="molecule type" value="Transcribed_RNA"/>
</dbReference>
<keyword evidence="8" id="KW-0811">Translocation</keyword>
<keyword evidence="8" id="KW-0813">Transport</keyword>
<evidence type="ECO:0000256" key="4">
    <source>
        <dbReference type="ARBA" id="ARBA00022946"/>
    </source>
</evidence>
<keyword evidence="4" id="KW-0809">Transit peptide</keyword>
<comment type="similarity">
    <text evidence="2 8">Belongs to the TIM21 family.</text>
</comment>
<keyword evidence="5" id="KW-1133">Transmembrane helix</keyword>
<comment type="subunit">
    <text evidence="8">Component of the TIM23 complex.</text>
</comment>
<dbReference type="AlphaFoldDB" id="A0A7S0C9N2"/>
<evidence type="ECO:0000256" key="3">
    <source>
        <dbReference type="ARBA" id="ARBA00022692"/>
    </source>
</evidence>
<dbReference type="InterPro" id="IPR013261">
    <property type="entry name" value="Tim21"/>
</dbReference>
<reference evidence="9" key="1">
    <citation type="submission" date="2021-01" db="EMBL/GenBank/DDBJ databases">
        <authorList>
            <person name="Corre E."/>
            <person name="Pelletier E."/>
            <person name="Niang G."/>
            <person name="Scheremetjew M."/>
            <person name="Finn R."/>
            <person name="Kale V."/>
            <person name="Holt S."/>
            <person name="Cochrane G."/>
            <person name="Meng A."/>
            <person name="Brown T."/>
            <person name="Cohen L."/>
        </authorList>
    </citation>
    <scope>NUCLEOTIDE SEQUENCE</scope>
    <source>
        <strain evidence="9">CCAP1064/1</strain>
    </source>
</reference>
<keyword evidence="7" id="KW-0472">Membrane</keyword>
<organism evidence="9">
    <name type="scientific">Proboscia inermis</name>
    <dbReference type="NCBI Taxonomy" id="420281"/>
    <lineage>
        <taxon>Eukaryota</taxon>
        <taxon>Sar</taxon>
        <taxon>Stramenopiles</taxon>
        <taxon>Ochrophyta</taxon>
        <taxon>Bacillariophyta</taxon>
        <taxon>Coscinodiscophyceae</taxon>
        <taxon>Rhizosoleniophycidae</taxon>
        <taxon>Rhizosoleniales</taxon>
        <taxon>Rhizosoleniaceae</taxon>
        <taxon>Proboscia</taxon>
    </lineage>
</organism>
<dbReference type="Gene3D" id="3.10.450.320">
    <property type="entry name" value="Mitochondrial import inner membrane translocase subunit Tim21"/>
    <property type="match status" value="1"/>
</dbReference>
<keyword evidence="8" id="KW-0653">Protein transport</keyword>
<evidence type="ECO:0000256" key="6">
    <source>
        <dbReference type="ARBA" id="ARBA00023128"/>
    </source>
</evidence>
<keyword evidence="3" id="KW-0812">Transmembrane</keyword>
<name>A0A7S0C9N2_9STRA</name>
<evidence type="ECO:0000256" key="7">
    <source>
        <dbReference type="ARBA" id="ARBA00023136"/>
    </source>
</evidence>
<evidence type="ECO:0000256" key="1">
    <source>
        <dbReference type="ARBA" id="ARBA00004304"/>
    </source>
</evidence>
<comment type="function">
    <text evidence="8">Essential component of the TIM23 complex, a complex that mediates the translocation of transit peptide-containing proteins across the mitochondrial inner membrane.</text>
</comment>
<sequence>MSPNSVFDKSFSLIREYDEVKNRLGTPLKAYGRDHGGNREGRRNFIEHTQYTDQEDGTNRTRVRYNLEGKFGMAFVFAEVSSDMPSGEFVYILVQDKRNGHVITVVDNRSAIAATRMAGGSKEGMDAFSKLLGGGKS</sequence>
<dbReference type="Pfam" id="PF08294">
    <property type="entry name" value="TIM21"/>
    <property type="match status" value="1"/>
</dbReference>
<dbReference type="GO" id="GO:0030150">
    <property type="term" value="P:protein import into mitochondrial matrix"/>
    <property type="evidence" value="ECO:0007669"/>
    <property type="project" value="UniProtKB-UniRule"/>
</dbReference>
<gene>
    <name evidence="9" type="ORF">PINE0816_LOCUS13432</name>
</gene>
<proteinExistence type="inferred from homology"/>
<evidence type="ECO:0000256" key="8">
    <source>
        <dbReference type="RuleBase" id="RU367142"/>
    </source>
</evidence>
<evidence type="ECO:0000256" key="2">
    <source>
        <dbReference type="ARBA" id="ARBA00010867"/>
    </source>
</evidence>
<dbReference type="InterPro" id="IPR038552">
    <property type="entry name" value="Tim21_IMS_sf"/>
</dbReference>
<keyword evidence="6 8" id="KW-0496">Mitochondrion</keyword>
<evidence type="ECO:0000313" key="9">
    <source>
        <dbReference type="EMBL" id="CAD8417297.1"/>
    </source>
</evidence>
<protein>
    <recommendedName>
        <fullName evidence="8">Mitochondrial import inner membrane translocase subunit Tim21</fullName>
    </recommendedName>
</protein>